<dbReference type="PANTHER" id="PTHR46704">
    <property type="entry name" value="CXC DOMAIN-CONTAINING PROTEIN-RELATED"/>
    <property type="match status" value="1"/>
</dbReference>
<dbReference type="SUPFAM" id="SSF57667">
    <property type="entry name" value="beta-beta-alpha zinc fingers"/>
    <property type="match status" value="1"/>
</dbReference>
<dbReference type="InterPro" id="IPR036236">
    <property type="entry name" value="Znf_C2H2_sf"/>
</dbReference>
<keyword evidence="1" id="KW-0479">Metal-binding</keyword>
<organism evidence="3 4">
    <name type="scientific">Mytilus edulis</name>
    <name type="common">Blue mussel</name>
    <dbReference type="NCBI Taxonomy" id="6550"/>
    <lineage>
        <taxon>Eukaryota</taxon>
        <taxon>Metazoa</taxon>
        <taxon>Spiralia</taxon>
        <taxon>Lophotrochozoa</taxon>
        <taxon>Mollusca</taxon>
        <taxon>Bivalvia</taxon>
        <taxon>Autobranchia</taxon>
        <taxon>Pteriomorphia</taxon>
        <taxon>Mytilida</taxon>
        <taxon>Mytiloidea</taxon>
        <taxon>Mytilidae</taxon>
        <taxon>Mytilinae</taxon>
        <taxon>Mytilus</taxon>
    </lineage>
</organism>
<gene>
    <name evidence="3" type="ORF">MEDL_29365</name>
</gene>
<keyword evidence="1" id="KW-0863">Zinc-finger</keyword>
<evidence type="ECO:0000256" key="1">
    <source>
        <dbReference type="PROSITE-ProRule" id="PRU00042"/>
    </source>
</evidence>
<dbReference type="PANTHER" id="PTHR46704:SF1">
    <property type="entry name" value="TELOMERE LENGTH REGULATION PROTEIN TEL2 HOMOLOG"/>
    <property type="match status" value="1"/>
</dbReference>
<name>A0A8S3S2Z4_MYTED</name>
<dbReference type="OrthoDB" id="10263185at2759"/>
<sequence length="771" mass="89081">MAKTKVTPRKNREETIGIKCNKNFANLGTLKRHNRTFHEGTVQNFNCNICDANFTRKYNIKKHIREKHNGTDQENYTETTGTPKQMAIQVEKWVPPFEARKWDSTKKPTFRIIAGKSSVTYPEKKEKHQKFWKTEDKSVLTACVKAFHKIFTQFIGNGELYTSPEVDDESKEGKYKIWLNERYSDVYERLVELLQCKHATVKELSLSTLMKLVTAEGQNPITVITAKQSNFPIHRFQEIMRGLISVDYNHKDLITRFQEYLDYDDVRFHVLKFLIKDIKEKKQQVNNISNGGYATVSTVEKLSSLSTKGQQTLLDAVNTRKDDVFRRLHDEYSSLADVDIERLCYHKSCYKSYTSRVNLEKFVMPDVNNLKDTSNANQPCCSHPVQTRSMFTPFDWTTCIFCKHKSYKRDKNLRHLESDERLQKISELADHKQKYCFFLPPELKTRYTSAKLQRRLEKHYGNSIVIQTQKGQGRSNIVFSSSISIAEAIQAASHLKCELKLSEIEAEVEIGPINEDQTLHAAASIIRRQLQSLDISNETYPTPSEISLSYSTQHTPCLLTKFLLWIIDDKSYNGEDMSNRAGQQYAVQTFDQQLYAVAQQVKWSMPDVFHSHIIRLGGFHGLSCFIATVGKLWASAGLSDLLVDSGIYASNTVDQMLVGKQFNRGVRGLTLAYEALMVLLFKAFFNWCRDENRMKTIQPNVWKVFLDCHSSFAVPSTPQSTEDIEEFFNVFEEHILPLFEEFRTHYCSSESCRNYLTHIQISEEDDDENGV</sequence>
<dbReference type="EMBL" id="CAJPWZ010001447">
    <property type="protein sequence ID" value="CAG2215547.1"/>
    <property type="molecule type" value="Genomic_DNA"/>
</dbReference>
<feature type="domain" description="C2H2-type" evidence="2">
    <location>
        <begin position="45"/>
        <end position="73"/>
    </location>
</feature>
<evidence type="ECO:0000259" key="2">
    <source>
        <dbReference type="PROSITE" id="PS50157"/>
    </source>
</evidence>
<dbReference type="InterPro" id="IPR013087">
    <property type="entry name" value="Znf_C2H2_type"/>
</dbReference>
<dbReference type="Proteomes" id="UP000683360">
    <property type="component" value="Unassembled WGS sequence"/>
</dbReference>
<comment type="caution">
    <text evidence="3">The sequence shown here is derived from an EMBL/GenBank/DDBJ whole genome shotgun (WGS) entry which is preliminary data.</text>
</comment>
<protein>
    <submittedName>
        <fullName evidence="3">NOC4</fullName>
    </submittedName>
</protein>
<dbReference type="SMART" id="SM00355">
    <property type="entry name" value="ZnF_C2H2"/>
    <property type="match status" value="2"/>
</dbReference>
<keyword evidence="4" id="KW-1185">Reference proteome</keyword>
<keyword evidence="1" id="KW-0862">Zinc</keyword>
<evidence type="ECO:0000313" key="4">
    <source>
        <dbReference type="Proteomes" id="UP000683360"/>
    </source>
</evidence>
<dbReference type="Gene3D" id="3.30.160.60">
    <property type="entry name" value="Classic Zinc Finger"/>
    <property type="match status" value="1"/>
</dbReference>
<accession>A0A8S3S2Z4</accession>
<evidence type="ECO:0000313" key="3">
    <source>
        <dbReference type="EMBL" id="CAG2215547.1"/>
    </source>
</evidence>
<dbReference type="GO" id="GO:0008270">
    <property type="term" value="F:zinc ion binding"/>
    <property type="evidence" value="ECO:0007669"/>
    <property type="project" value="UniProtKB-KW"/>
</dbReference>
<dbReference type="AlphaFoldDB" id="A0A8S3S2Z4"/>
<dbReference type="PROSITE" id="PS50157">
    <property type="entry name" value="ZINC_FINGER_C2H2_2"/>
    <property type="match status" value="1"/>
</dbReference>
<dbReference type="PROSITE" id="PS00028">
    <property type="entry name" value="ZINC_FINGER_C2H2_1"/>
    <property type="match status" value="1"/>
</dbReference>
<reference evidence="3" key="1">
    <citation type="submission" date="2021-03" db="EMBL/GenBank/DDBJ databases">
        <authorList>
            <person name="Bekaert M."/>
        </authorList>
    </citation>
    <scope>NUCLEOTIDE SEQUENCE</scope>
</reference>
<proteinExistence type="predicted"/>